<feature type="region of interest" description="Disordered" evidence="7">
    <location>
        <begin position="291"/>
        <end position="316"/>
    </location>
</feature>
<evidence type="ECO:0000313" key="10">
    <source>
        <dbReference type="Proteomes" id="UP000815325"/>
    </source>
</evidence>
<dbReference type="Pfam" id="PF00211">
    <property type="entry name" value="Guanylate_cyc"/>
    <property type="match status" value="1"/>
</dbReference>
<dbReference type="PROSITE" id="PS50125">
    <property type="entry name" value="GUANYLATE_CYCLASE_2"/>
    <property type="match status" value="1"/>
</dbReference>
<evidence type="ECO:0000256" key="4">
    <source>
        <dbReference type="ARBA" id="ARBA00022989"/>
    </source>
</evidence>
<dbReference type="InterPro" id="IPR050401">
    <property type="entry name" value="Cyclic_nucleotide_synthase"/>
</dbReference>
<dbReference type="Proteomes" id="UP000815325">
    <property type="component" value="Unassembled WGS sequence"/>
</dbReference>
<dbReference type="Gene3D" id="3.30.70.1230">
    <property type="entry name" value="Nucleotide cyclase"/>
    <property type="match status" value="1"/>
</dbReference>
<keyword evidence="4" id="KW-1133">Transmembrane helix</keyword>
<evidence type="ECO:0000256" key="2">
    <source>
        <dbReference type="ARBA" id="ARBA00022692"/>
    </source>
</evidence>
<sequence length="358" mass="37103">MDLATFHEEVTILFADIKGFTSMVNHLHPSQVMLFLDTLYSTWDSLVEPFGVYKIETIGDCYMAAAGLFCYDAATGTKRLGGYDPKHAETMLSFAKAMLESSKTIKTPLGDTVQVRVGMHCGSCSSGVVGKRMPRFCLFGDCVNTANRMESNGVPGCIHASHAALELLPEENWIPTGGIMAKGKGIMHTALLPVLPGAQHAAEVNIAERAQRGSHGGHGADSHALATPSVSSLTFDFASLGLGPLNHAAPSRSTTSMECSNMECSSILEEMDGNPATPAALCKRHTCSTSGTAASAGTATDQQTSSPVHSRHSCPSSTAAALQAALQEAHTSPGAPAAATKVAAAAAAAASATAGIQR</sequence>
<proteinExistence type="predicted"/>
<protein>
    <submittedName>
        <fullName evidence="9">Nucleotide cyclase</fullName>
    </submittedName>
</protein>
<keyword evidence="5" id="KW-0472">Membrane</keyword>
<comment type="caution">
    <text evidence="9">The sequence shown here is derived from an EMBL/GenBank/DDBJ whole genome shotgun (WGS) entry which is preliminary data.</text>
</comment>
<evidence type="ECO:0000256" key="3">
    <source>
        <dbReference type="ARBA" id="ARBA00022741"/>
    </source>
</evidence>
<comment type="subcellular location">
    <subcellularLocation>
        <location evidence="1">Membrane</location>
    </subcellularLocation>
</comment>
<feature type="domain" description="Guanylate cyclase" evidence="8">
    <location>
        <begin position="11"/>
        <end position="150"/>
    </location>
</feature>
<reference evidence="9" key="1">
    <citation type="submission" date="2017-08" db="EMBL/GenBank/DDBJ databases">
        <authorList>
            <person name="Polle J.E."/>
            <person name="Barry K."/>
            <person name="Cushman J."/>
            <person name="Schmutz J."/>
            <person name="Tran D."/>
            <person name="Hathwaick L.T."/>
            <person name="Yim W.C."/>
            <person name="Jenkins J."/>
            <person name="Mckie-Krisberg Z.M."/>
            <person name="Prochnik S."/>
            <person name="Lindquist E."/>
            <person name="Dockter R.B."/>
            <person name="Adam C."/>
            <person name="Molina H."/>
            <person name="Bunkerborg J."/>
            <person name="Jin E."/>
            <person name="Buchheim M."/>
            <person name="Magnuson J."/>
        </authorList>
    </citation>
    <scope>NUCLEOTIDE SEQUENCE</scope>
    <source>
        <strain evidence="9">CCAP 19/18</strain>
    </source>
</reference>
<evidence type="ECO:0000256" key="6">
    <source>
        <dbReference type="ARBA" id="ARBA00023239"/>
    </source>
</evidence>
<evidence type="ECO:0000313" key="9">
    <source>
        <dbReference type="EMBL" id="KAF5836064.1"/>
    </source>
</evidence>
<name>A0ABQ7GN83_DUNSA</name>
<evidence type="ECO:0000259" key="8">
    <source>
        <dbReference type="PROSITE" id="PS50125"/>
    </source>
</evidence>
<dbReference type="InterPro" id="IPR029787">
    <property type="entry name" value="Nucleotide_cyclase"/>
</dbReference>
<accession>A0ABQ7GN83</accession>
<dbReference type="PANTHER" id="PTHR11920:SF335">
    <property type="entry name" value="GUANYLATE CYCLASE"/>
    <property type="match status" value="1"/>
</dbReference>
<evidence type="ECO:0000256" key="5">
    <source>
        <dbReference type="ARBA" id="ARBA00023136"/>
    </source>
</evidence>
<dbReference type="SUPFAM" id="SSF55073">
    <property type="entry name" value="Nucleotide cyclase"/>
    <property type="match status" value="1"/>
</dbReference>
<keyword evidence="3" id="KW-0547">Nucleotide-binding</keyword>
<evidence type="ECO:0000256" key="7">
    <source>
        <dbReference type="SAM" id="MobiDB-lite"/>
    </source>
</evidence>
<dbReference type="PANTHER" id="PTHR11920">
    <property type="entry name" value="GUANYLYL CYCLASE"/>
    <property type="match status" value="1"/>
</dbReference>
<keyword evidence="10" id="KW-1185">Reference proteome</keyword>
<keyword evidence="2" id="KW-0812">Transmembrane</keyword>
<organism evidence="9 10">
    <name type="scientific">Dunaliella salina</name>
    <name type="common">Green alga</name>
    <name type="synonym">Protococcus salinus</name>
    <dbReference type="NCBI Taxonomy" id="3046"/>
    <lineage>
        <taxon>Eukaryota</taxon>
        <taxon>Viridiplantae</taxon>
        <taxon>Chlorophyta</taxon>
        <taxon>core chlorophytes</taxon>
        <taxon>Chlorophyceae</taxon>
        <taxon>CS clade</taxon>
        <taxon>Chlamydomonadales</taxon>
        <taxon>Dunaliellaceae</taxon>
        <taxon>Dunaliella</taxon>
    </lineage>
</organism>
<keyword evidence="6" id="KW-0456">Lyase</keyword>
<gene>
    <name evidence="9" type="ORF">DUNSADRAFT_6484</name>
</gene>
<dbReference type="CDD" id="cd07302">
    <property type="entry name" value="CHD"/>
    <property type="match status" value="1"/>
</dbReference>
<dbReference type="SMART" id="SM00044">
    <property type="entry name" value="CYCc"/>
    <property type="match status" value="1"/>
</dbReference>
<evidence type="ECO:0000256" key="1">
    <source>
        <dbReference type="ARBA" id="ARBA00004370"/>
    </source>
</evidence>
<dbReference type="InterPro" id="IPR001054">
    <property type="entry name" value="A/G_cyclase"/>
</dbReference>
<dbReference type="EMBL" id="MU069676">
    <property type="protein sequence ID" value="KAF5836064.1"/>
    <property type="molecule type" value="Genomic_DNA"/>
</dbReference>
<feature type="compositionally biased region" description="Low complexity" evidence="7">
    <location>
        <begin position="291"/>
        <end position="306"/>
    </location>
</feature>